<dbReference type="EMBL" id="CAUJNA010003408">
    <property type="protein sequence ID" value="CAJ1401297.1"/>
    <property type="molecule type" value="Genomic_DNA"/>
</dbReference>
<reference evidence="5" key="1">
    <citation type="submission" date="2023-08" db="EMBL/GenBank/DDBJ databases">
        <authorList>
            <person name="Chen Y."/>
            <person name="Shah S."/>
            <person name="Dougan E. K."/>
            <person name="Thang M."/>
            <person name="Chan C."/>
        </authorList>
    </citation>
    <scope>NUCLEOTIDE SEQUENCE</scope>
</reference>
<evidence type="ECO:0000259" key="4">
    <source>
        <dbReference type="Pfam" id="PF03828"/>
    </source>
</evidence>
<keyword evidence="6" id="KW-1185">Reference proteome</keyword>
<dbReference type="Proteomes" id="UP001178507">
    <property type="component" value="Unassembled WGS sequence"/>
</dbReference>
<feature type="domain" description="PAP-associated" evidence="4">
    <location>
        <begin position="106"/>
        <end position="153"/>
    </location>
</feature>
<proteinExistence type="predicted"/>
<organism evidence="5 6">
    <name type="scientific">Effrenium voratum</name>
    <dbReference type="NCBI Taxonomy" id="2562239"/>
    <lineage>
        <taxon>Eukaryota</taxon>
        <taxon>Sar</taxon>
        <taxon>Alveolata</taxon>
        <taxon>Dinophyceae</taxon>
        <taxon>Suessiales</taxon>
        <taxon>Symbiodiniaceae</taxon>
        <taxon>Effrenium</taxon>
    </lineage>
</organism>
<keyword evidence="2" id="KW-0479">Metal-binding</keyword>
<dbReference type="GO" id="GO:0031123">
    <property type="term" value="P:RNA 3'-end processing"/>
    <property type="evidence" value="ECO:0007669"/>
    <property type="project" value="TreeGrafter"/>
</dbReference>
<dbReference type="SUPFAM" id="SSF81631">
    <property type="entry name" value="PAP/OAS1 substrate-binding domain"/>
    <property type="match status" value="1"/>
</dbReference>
<dbReference type="PANTHER" id="PTHR12271">
    <property type="entry name" value="POLY A POLYMERASE CID PAP -RELATED"/>
    <property type="match status" value="1"/>
</dbReference>
<evidence type="ECO:0000256" key="3">
    <source>
        <dbReference type="ARBA" id="ARBA00022842"/>
    </source>
</evidence>
<dbReference type="Gene3D" id="1.10.1410.10">
    <property type="match status" value="1"/>
</dbReference>
<dbReference type="GO" id="GO:0046872">
    <property type="term" value="F:metal ion binding"/>
    <property type="evidence" value="ECO:0007669"/>
    <property type="project" value="UniProtKB-KW"/>
</dbReference>
<sequence>MRRPLRRLSRAPPWLQAGWTGAKSAWIQQLRLQHPGLGAALVLLKTWAQRRQVYGQSVGFPSGLGFNCLGLFAVQQSLPQVGLVEVPDFAPEAKAWHQEDLSAVPSLVTRIFRFYAEDFDWHSELVSIRLARRSAKAARGDVRVLAIEDPVETYLDLARPYMNQARSELLRREMCAAAASLGSGSWEGFQ</sequence>
<dbReference type="GO" id="GO:0016779">
    <property type="term" value="F:nucleotidyltransferase activity"/>
    <property type="evidence" value="ECO:0007669"/>
    <property type="project" value="TreeGrafter"/>
</dbReference>
<dbReference type="InterPro" id="IPR002058">
    <property type="entry name" value="PAP_assoc"/>
</dbReference>
<evidence type="ECO:0000313" key="5">
    <source>
        <dbReference type="EMBL" id="CAJ1401297.1"/>
    </source>
</evidence>
<name>A0AA36J7Z0_9DINO</name>
<keyword evidence="1" id="KW-0808">Transferase</keyword>
<evidence type="ECO:0000256" key="2">
    <source>
        <dbReference type="ARBA" id="ARBA00022723"/>
    </source>
</evidence>
<dbReference type="AlphaFoldDB" id="A0AA36J7Z0"/>
<comment type="caution">
    <text evidence="5">The sequence shown here is derived from an EMBL/GenBank/DDBJ whole genome shotgun (WGS) entry which is preliminary data.</text>
</comment>
<dbReference type="Pfam" id="PF03828">
    <property type="entry name" value="PAP_assoc"/>
    <property type="match status" value="1"/>
</dbReference>
<evidence type="ECO:0000313" key="6">
    <source>
        <dbReference type="Proteomes" id="UP001178507"/>
    </source>
</evidence>
<dbReference type="PANTHER" id="PTHR12271:SF40">
    <property type="entry name" value="POLY(A) RNA POLYMERASE GLD2"/>
    <property type="match status" value="1"/>
</dbReference>
<protein>
    <recommendedName>
        <fullName evidence="4">PAP-associated domain-containing protein</fullName>
    </recommendedName>
</protein>
<gene>
    <name evidence="5" type="ORF">EVOR1521_LOCUS24475</name>
</gene>
<keyword evidence="3" id="KW-0460">Magnesium</keyword>
<accession>A0AA36J7Z0</accession>
<evidence type="ECO:0000256" key="1">
    <source>
        <dbReference type="ARBA" id="ARBA00022679"/>
    </source>
</evidence>